<evidence type="ECO:0000256" key="5">
    <source>
        <dbReference type="ARBA" id="ARBA00022989"/>
    </source>
</evidence>
<dbReference type="Pfam" id="PF00528">
    <property type="entry name" value="BPD_transp_1"/>
    <property type="match status" value="1"/>
</dbReference>
<feature type="transmembrane region" description="Helical" evidence="7">
    <location>
        <begin position="201"/>
        <end position="223"/>
    </location>
</feature>
<dbReference type="GO" id="GO:0005886">
    <property type="term" value="C:plasma membrane"/>
    <property type="evidence" value="ECO:0007669"/>
    <property type="project" value="UniProtKB-SubCell"/>
</dbReference>
<feature type="transmembrane region" description="Helical" evidence="7">
    <location>
        <begin position="129"/>
        <end position="153"/>
    </location>
</feature>
<feature type="domain" description="ABC transmembrane type-1" evidence="8">
    <location>
        <begin position="82"/>
        <end position="262"/>
    </location>
</feature>
<evidence type="ECO:0000256" key="3">
    <source>
        <dbReference type="ARBA" id="ARBA00022475"/>
    </source>
</evidence>
<evidence type="ECO:0000256" key="7">
    <source>
        <dbReference type="RuleBase" id="RU363032"/>
    </source>
</evidence>
<feature type="transmembrane region" description="Helical" evidence="7">
    <location>
        <begin position="244"/>
        <end position="267"/>
    </location>
</feature>
<dbReference type="InterPro" id="IPR000515">
    <property type="entry name" value="MetI-like"/>
</dbReference>
<comment type="subcellular location">
    <subcellularLocation>
        <location evidence="1 7">Cell membrane</location>
        <topology evidence="1 7">Multi-pass membrane protein</topology>
    </subcellularLocation>
</comment>
<dbReference type="PANTHER" id="PTHR30151:SF0">
    <property type="entry name" value="ABC TRANSPORTER PERMEASE PROTEIN MJ0413-RELATED"/>
    <property type="match status" value="1"/>
</dbReference>
<evidence type="ECO:0000259" key="8">
    <source>
        <dbReference type="PROSITE" id="PS50928"/>
    </source>
</evidence>
<evidence type="ECO:0000313" key="9">
    <source>
        <dbReference type="EMBL" id="SEF18878.1"/>
    </source>
</evidence>
<feature type="transmembrane region" description="Helical" evidence="7">
    <location>
        <begin position="89"/>
        <end position="108"/>
    </location>
</feature>
<comment type="similarity">
    <text evidence="7">Belongs to the binding-protein-dependent transport system permease family.</text>
</comment>
<evidence type="ECO:0000313" key="10">
    <source>
        <dbReference type="Proteomes" id="UP000181980"/>
    </source>
</evidence>
<name>A0A1H5Q0B2_9ACTN</name>
<dbReference type="InterPro" id="IPR035906">
    <property type="entry name" value="MetI-like_sf"/>
</dbReference>
<sequence length="278" mass="29100">MRLHRLAVSALGCLALVAAWEIGAYVVGGRSANPEIVWPHLSDVLGEALPALAGVDTTGGQQLTGVADPSLSGAARVLGEQALVTTLRVLGGTALGMVAGVALGFLLATAGWFRRTFSPVLQTLRQVPLFALTLLFVIWFGGTTTGIVVFVAFGTGLMMMVATQEAIASVPAVHVTYARTLGATRADVLRTVVAPAIVPQLAATTLVVVGLAWAMVMAAEFLGTQQGLGRLILFFQMFQLTDRMVVVAGVLTVLAVASQLVLTQVLARLTRWVPRENG</sequence>
<dbReference type="RefSeq" id="WP_069111364.1">
    <property type="nucleotide sequence ID" value="NZ_FNUC01000004.1"/>
</dbReference>
<proteinExistence type="inferred from homology"/>
<gene>
    <name evidence="9" type="ORF">SAMN04488561_6949</name>
</gene>
<reference evidence="10" key="1">
    <citation type="submission" date="2016-10" db="EMBL/GenBank/DDBJ databases">
        <authorList>
            <person name="Varghese N."/>
            <person name="Submissions S."/>
        </authorList>
    </citation>
    <scope>NUCLEOTIDE SEQUENCE [LARGE SCALE GENOMIC DNA]</scope>
    <source>
        <strain evidence="10">DSM 45237</strain>
    </source>
</reference>
<protein>
    <submittedName>
        <fullName evidence="9">Sulfonate transport system permease protein</fullName>
    </submittedName>
</protein>
<organism evidence="9 10">
    <name type="scientific">Jiangella alba</name>
    <dbReference type="NCBI Taxonomy" id="561176"/>
    <lineage>
        <taxon>Bacteria</taxon>
        <taxon>Bacillati</taxon>
        <taxon>Actinomycetota</taxon>
        <taxon>Actinomycetes</taxon>
        <taxon>Jiangellales</taxon>
        <taxon>Jiangellaceae</taxon>
        <taxon>Jiangella</taxon>
    </lineage>
</organism>
<dbReference type="Gene3D" id="1.10.3720.10">
    <property type="entry name" value="MetI-like"/>
    <property type="match status" value="1"/>
</dbReference>
<dbReference type="CDD" id="cd06261">
    <property type="entry name" value="TM_PBP2"/>
    <property type="match status" value="1"/>
</dbReference>
<dbReference type="EMBL" id="FNUC01000004">
    <property type="protein sequence ID" value="SEF18878.1"/>
    <property type="molecule type" value="Genomic_DNA"/>
</dbReference>
<keyword evidence="5 7" id="KW-1133">Transmembrane helix</keyword>
<dbReference type="PANTHER" id="PTHR30151">
    <property type="entry name" value="ALKANE SULFONATE ABC TRANSPORTER-RELATED, MEMBRANE SUBUNIT"/>
    <property type="match status" value="1"/>
</dbReference>
<evidence type="ECO:0000256" key="4">
    <source>
        <dbReference type="ARBA" id="ARBA00022692"/>
    </source>
</evidence>
<evidence type="ECO:0000256" key="2">
    <source>
        <dbReference type="ARBA" id="ARBA00022448"/>
    </source>
</evidence>
<dbReference type="AlphaFoldDB" id="A0A1H5Q0B2"/>
<keyword evidence="6 7" id="KW-0472">Membrane</keyword>
<dbReference type="STRING" id="561176.SAMN04488561_6949"/>
<dbReference type="Proteomes" id="UP000181980">
    <property type="component" value="Unassembled WGS sequence"/>
</dbReference>
<keyword evidence="2 7" id="KW-0813">Transport</keyword>
<evidence type="ECO:0000256" key="1">
    <source>
        <dbReference type="ARBA" id="ARBA00004651"/>
    </source>
</evidence>
<dbReference type="GO" id="GO:0055085">
    <property type="term" value="P:transmembrane transport"/>
    <property type="evidence" value="ECO:0007669"/>
    <property type="project" value="InterPro"/>
</dbReference>
<dbReference type="OrthoDB" id="7274389at2"/>
<dbReference type="PROSITE" id="PS50928">
    <property type="entry name" value="ABC_TM1"/>
    <property type="match status" value="1"/>
</dbReference>
<keyword evidence="3" id="KW-1003">Cell membrane</keyword>
<dbReference type="SUPFAM" id="SSF161098">
    <property type="entry name" value="MetI-like"/>
    <property type="match status" value="1"/>
</dbReference>
<evidence type="ECO:0000256" key="6">
    <source>
        <dbReference type="ARBA" id="ARBA00023136"/>
    </source>
</evidence>
<keyword evidence="10" id="KW-1185">Reference proteome</keyword>
<keyword evidence="4 7" id="KW-0812">Transmembrane</keyword>
<accession>A0A1H5Q0B2</accession>